<evidence type="ECO:0000313" key="12">
    <source>
        <dbReference type="Proteomes" id="UP000063965"/>
    </source>
</evidence>
<comment type="subcellular location">
    <subcellularLocation>
        <location evidence="7">Cytoplasm</location>
    </subcellularLocation>
</comment>
<keyword evidence="4 7" id="KW-0267">Excision nuclease</keyword>
<dbReference type="SMART" id="SM00465">
    <property type="entry name" value="GIYc"/>
    <property type="match status" value="1"/>
</dbReference>
<dbReference type="PROSITE" id="PS50164">
    <property type="entry name" value="GIY_YIG"/>
    <property type="match status" value="1"/>
</dbReference>
<dbReference type="Pfam" id="PF01541">
    <property type="entry name" value="GIY-YIG"/>
    <property type="match status" value="1"/>
</dbReference>
<evidence type="ECO:0000256" key="1">
    <source>
        <dbReference type="ARBA" id="ARBA00022490"/>
    </source>
</evidence>
<keyword evidence="5 7" id="KW-0234">DNA repair</keyword>
<dbReference type="Proteomes" id="UP000063965">
    <property type="component" value="Chromosome"/>
</dbReference>
<dbReference type="SUPFAM" id="SSF82771">
    <property type="entry name" value="GIY-YIG endonuclease"/>
    <property type="match status" value="1"/>
</dbReference>
<gene>
    <name evidence="7 11" type="primary">uvrC</name>
    <name evidence="11" type="ORF">CleRT_08370</name>
</gene>
<dbReference type="PROSITE" id="PS50151">
    <property type="entry name" value="UVR"/>
    <property type="match status" value="1"/>
</dbReference>
<dbReference type="InterPro" id="IPR038476">
    <property type="entry name" value="UvrC_RNase_H_dom_sf"/>
</dbReference>
<evidence type="ECO:0000259" key="9">
    <source>
        <dbReference type="PROSITE" id="PS50164"/>
    </source>
</evidence>
<accession>A0ABN4HPJ6</accession>
<dbReference type="SUPFAM" id="SSF47781">
    <property type="entry name" value="RuvA domain 2-like"/>
    <property type="match status" value="1"/>
</dbReference>
<evidence type="ECO:0000256" key="2">
    <source>
        <dbReference type="ARBA" id="ARBA00022763"/>
    </source>
</evidence>
<organism evidence="11 12">
    <name type="scientific">Candidatus Coxiella mudrowiae</name>
    <dbReference type="NCBI Taxonomy" id="2054173"/>
    <lineage>
        <taxon>Bacteria</taxon>
        <taxon>Pseudomonadati</taxon>
        <taxon>Pseudomonadota</taxon>
        <taxon>Gammaproteobacteria</taxon>
        <taxon>Legionellales</taxon>
        <taxon>Coxiellaceae</taxon>
        <taxon>Coxiella</taxon>
    </lineage>
</organism>
<dbReference type="HAMAP" id="MF_00203">
    <property type="entry name" value="UvrC"/>
    <property type="match status" value="1"/>
</dbReference>
<name>A0ABN4HPJ6_9COXI</name>
<dbReference type="InterPro" id="IPR004791">
    <property type="entry name" value="UvrC"/>
</dbReference>
<dbReference type="Pfam" id="PF08459">
    <property type="entry name" value="UvrC_RNaseH_dom"/>
    <property type="match status" value="1"/>
</dbReference>
<keyword evidence="12" id="KW-1185">Reference proteome</keyword>
<feature type="domain" description="UVR" evidence="8">
    <location>
        <begin position="202"/>
        <end position="237"/>
    </location>
</feature>
<dbReference type="Pfam" id="PF14520">
    <property type="entry name" value="HHH_5"/>
    <property type="match status" value="1"/>
</dbReference>
<dbReference type="InterPro" id="IPR050066">
    <property type="entry name" value="UvrABC_protein_C"/>
</dbReference>
<evidence type="ECO:0000256" key="7">
    <source>
        <dbReference type="HAMAP-Rule" id="MF_00203"/>
    </source>
</evidence>
<dbReference type="NCBIfam" id="NF001824">
    <property type="entry name" value="PRK00558.1-5"/>
    <property type="match status" value="1"/>
</dbReference>
<dbReference type="CDD" id="cd10434">
    <property type="entry name" value="GIY-YIG_UvrC_Cho"/>
    <property type="match status" value="1"/>
</dbReference>
<comment type="similarity">
    <text evidence="7">Belongs to the UvrC family.</text>
</comment>
<proteinExistence type="inferred from homology"/>
<sequence length="622" mass="71198">MIISDPKAYLATLPTEPGVYQMKDSHGETLYVGKARNLQKRISSYFHRRLNSKTQAMMAQVYAIQTTITRNENEALLLEASFIKQFQPRYNVLLRDDKSYPYLYLATQQKFPRLDFYRGSKKVPGRYFGPYPTPGSVRESLALIQKLFKLRQCSDSFFKNRTRPCLQYQIKRCMAPCVGYVDEPSYRSQVEDAILFLEGKNDKIINKLNNIMEIASEELNFEEAVYYRDQIRQLRQIQKQQFIMSGKEDVDVIGVSQTSGAIGLAILFIRTGRIIGHKPFFPDMPKGVTVQTALAEFIPQYYLSPLRNGDIPERIVTSEPLPERLWIQRALSSSLQRKLVITDQKRAPYKQWQQMAIRNARQTLSQHLAERNTFVIKLEALQEVLQLPNPISRIECFDISHSLGEATIGSCVVFGEGGAIKRDYRRFNISGLQAGDDYGAMGQVLVRRYIRLKEGEGFLPDLLMIDGGKGQLRLAAKVLEELQVNEVILLAIAKGPARKSGSEKIYIWGREEEICLPSDNEAFHLIQQIRDEAHRFAITAHRAKRAKRRVESPLQQVEGIGPKRRRELLRYFGGLQELQKASVEEIGKVPGISEKLAKSIYYSLHGSSNELDLLSNRRRILL</sequence>
<dbReference type="InterPro" id="IPR003583">
    <property type="entry name" value="Hlx-hairpin-Hlx_DNA-bd_motif"/>
</dbReference>
<feature type="domain" description="GIY-YIG" evidence="9">
    <location>
        <begin position="15"/>
        <end position="92"/>
    </location>
</feature>
<keyword evidence="2 7" id="KW-0227">DNA damage</keyword>
<dbReference type="InterPro" id="IPR000305">
    <property type="entry name" value="GIY-YIG_endonuc"/>
</dbReference>
<evidence type="ECO:0000259" key="10">
    <source>
        <dbReference type="PROSITE" id="PS50165"/>
    </source>
</evidence>
<dbReference type="Pfam" id="PF22920">
    <property type="entry name" value="UvrC_RNaseH"/>
    <property type="match status" value="1"/>
</dbReference>
<dbReference type="Gene3D" id="3.30.420.340">
    <property type="entry name" value="UvrC, RNAse H endonuclease domain"/>
    <property type="match status" value="1"/>
</dbReference>
<dbReference type="InterPro" id="IPR001943">
    <property type="entry name" value="UVR_dom"/>
</dbReference>
<dbReference type="SMART" id="SM00278">
    <property type="entry name" value="HhH1"/>
    <property type="match status" value="2"/>
</dbReference>
<protein>
    <recommendedName>
        <fullName evidence="7">UvrABC system protein C</fullName>
        <shortName evidence="7">Protein UvrC</shortName>
    </recommendedName>
    <alternativeName>
        <fullName evidence="7">Excinuclease ABC subunit C</fullName>
    </alternativeName>
</protein>
<dbReference type="InterPro" id="IPR001162">
    <property type="entry name" value="UvrC_RNase_H_dom"/>
</dbReference>
<dbReference type="InterPro" id="IPR010994">
    <property type="entry name" value="RuvA_2-like"/>
</dbReference>
<evidence type="ECO:0000256" key="5">
    <source>
        <dbReference type="ARBA" id="ARBA00023204"/>
    </source>
</evidence>
<keyword evidence="6 7" id="KW-0742">SOS response</keyword>
<dbReference type="Gene3D" id="1.10.150.20">
    <property type="entry name" value="5' to 3' exonuclease, C-terminal subdomain"/>
    <property type="match status" value="1"/>
</dbReference>
<evidence type="ECO:0000256" key="6">
    <source>
        <dbReference type="ARBA" id="ARBA00023236"/>
    </source>
</evidence>
<feature type="domain" description="UvrC family homology region profile" evidence="10">
    <location>
        <begin position="252"/>
        <end position="479"/>
    </location>
</feature>
<evidence type="ECO:0000259" key="8">
    <source>
        <dbReference type="PROSITE" id="PS50151"/>
    </source>
</evidence>
<evidence type="ECO:0000256" key="4">
    <source>
        <dbReference type="ARBA" id="ARBA00022881"/>
    </source>
</evidence>
<dbReference type="Pfam" id="PF02151">
    <property type="entry name" value="UVR"/>
    <property type="match status" value="1"/>
</dbReference>
<evidence type="ECO:0000256" key="3">
    <source>
        <dbReference type="ARBA" id="ARBA00022769"/>
    </source>
</evidence>
<dbReference type="InterPro" id="IPR047296">
    <property type="entry name" value="GIY-YIG_UvrC_Cho"/>
</dbReference>
<dbReference type="InterPro" id="IPR035901">
    <property type="entry name" value="GIY-YIG_endonuc_sf"/>
</dbReference>
<evidence type="ECO:0000313" key="11">
    <source>
        <dbReference type="EMBL" id="AKQ33622.1"/>
    </source>
</evidence>
<dbReference type="Gene3D" id="3.40.1440.10">
    <property type="entry name" value="GIY-YIG endonuclease"/>
    <property type="match status" value="1"/>
</dbReference>
<dbReference type="PANTHER" id="PTHR30562:SF1">
    <property type="entry name" value="UVRABC SYSTEM PROTEIN C"/>
    <property type="match status" value="1"/>
</dbReference>
<dbReference type="InterPro" id="IPR036876">
    <property type="entry name" value="UVR_dom_sf"/>
</dbReference>
<comment type="subunit">
    <text evidence="7">Interacts with UvrB in an incision complex.</text>
</comment>
<dbReference type="Gene3D" id="4.10.860.10">
    <property type="entry name" value="UVR domain"/>
    <property type="match status" value="1"/>
</dbReference>
<dbReference type="EMBL" id="CP011126">
    <property type="protein sequence ID" value="AKQ33622.1"/>
    <property type="molecule type" value="Genomic_DNA"/>
</dbReference>
<reference evidence="11 12" key="1">
    <citation type="journal article" date="2015" name="Genome Biol. Evol.">
        <title>Distinctive Genome Reduction Rates Revealed by Genomic Analyses of Two Coxiella-Like Endosymbionts in Ticks.</title>
        <authorList>
            <person name="Gottlieb Y."/>
            <person name="Lalzar I."/>
            <person name="Klasson L."/>
        </authorList>
    </citation>
    <scope>NUCLEOTIDE SEQUENCE [LARGE SCALE GENOMIC DNA]</scope>
    <source>
        <strain evidence="11 12">CRt</strain>
    </source>
</reference>
<dbReference type="PROSITE" id="PS50165">
    <property type="entry name" value="UVRC"/>
    <property type="match status" value="1"/>
</dbReference>
<dbReference type="SUPFAM" id="SSF46600">
    <property type="entry name" value="C-terminal UvrC-binding domain of UvrB"/>
    <property type="match status" value="1"/>
</dbReference>
<keyword evidence="3 7" id="KW-0228">DNA excision</keyword>
<comment type="function">
    <text evidence="7">The UvrABC repair system catalyzes the recognition and processing of DNA lesions. UvrC both incises the 5' and 3' sides of the lesion. The N-terminal half is responsible for the 3' incision and the C-terminal half is responsible for the 5' incision.</text>
</comment>
<dbReference type="PANTHER" id="PTHR30562">
    <property type="entry name" value="UVRC/OXIDOREDUCTASE"/>
    <property type="match status" value="1"/>
</dbReference>
<keyword evidence="1 7" id="KW-0963">Cytoplasm</keyword>
<dbReference type="RefSeq" id="WP_048875219.1">
    <property type="nucleotide sequence ID" value="NZ_CP011126.1"/>
</dbReference>
<dbReference type="NCBIfam" id="TIGR00194">
    <property type="entry name" value="uvrC"/>
    <property type="match status" value="1"/>
</dbReference>